<dbReference type="EMBL" id="NBEB01000123">
    <property type="protein sequence ID" value="OQQ80680.1"/>
    <property type="molecule type" value="Genomic_DNA"/>
</dbReference>
<dbReference type="GO" id="GO:0006270">
    <property type="term" value="P:DNA replication initiation"/>
    <property type="evidence" value="ECO:0007669"/>
    <property type="project" value="InterPro"/>
</dbReference>
<dbReference type="Pfam" id="PF21205">
    <property type="entry name" value="Rep3_C"/>
    <property type="match status" value="1"/>
</dbReference>
<accession>A0A1V9QIQ5</accession>
<dbReference type="AlphaFoldDB" id="A0A1V9QIQ5"/>
<evidence type="ECO:0000313" key="5">
    <source>
        <dbReference type="Proteomes" id="UP000192638"/>
    </source>
</evidence>
<dbReference type="InterPro" id="IPR036390">
    <property type="entry name" value="WH_DNA-bd_sf"/>
</dbReference>
<feature type="domain" description="Initiator Rep protein WH1" evidence="2">
    <location>
        <begin position="12"/>
        <end position="160"/>
    </location>
</feature>
<gene>
    <name evidence="4" type="ORF">B6U60_10190</name>
</gene>
<dbReference type="Pfam" id="PF06430">
    <property type="entry name" value="L_lactis_RepB_C"/>
    <property type="match status" value="1"/>
</dbReference>
<name>A0A1V9QIQ5_9LACO</name>
<dbReference type="Proteomes" id="UP000192638">
    <property type="component" value="Unassembled WGS sequence"/>
</dbReference>
<dbReference type="InterPro" id="IPR010931">
    <property type="entry name" value="L_lactis_RepB_C"/>
</dbReference>
<dbReference type="Gene3D" id="1.10.10.10">
    <property type="entry name" value="Winged helix-like DNA-binding domain superfamily/Winged helix DNA-binding domain"/>
    <property type="match status" value="2"/>
</dbReference>
<evidence type="ECO:0008006" key="6">
    <source>
        <dbReference type="Google" id="ProtNLM"/>
    </source>
</evidence>
<organism evidence="4 5">
    <name type="scientific">Ligilactobacillus salivarius</name>
    <dbReference type="NCBI Taxonomy" id="1624"/>
    <lineage>
        <taxon>Bacteria</taxon>
        <taxon>Bacillati</taxon>
        <taxon>Bacillota</taxon>
        <taxon>Bacilli</taxon>
        <taxon>Lactobacillales</taxon>
        <taxon>Lactobacillaceae</taxon>
        <taxon>Ligilactobacillus</taxon>
    </lineage>
</organism>
<comment type="similarity">
    <text evidence="1">Belongs to the initiator RepB protein family.</text>
</comment>
<evidence type="ECO:0000313" key="4">
    <source>
        <dbReference type="EMBL" id="OQQ80680.1"/>
    </source>
</evidence>
<dbReference type="SUPFAM" id="SSF46785">
    <property type="entry name" value="Winged helix' DNA-binding domain"/>
    <property type="match status" value="2"/>
</dbReference>
<evidence type="ECO:0000259" key="3">
    <source>
        <dbReference type="Pfam" id="PF06430"/>
    </source>
</evidence>
<dbReference type="InterPro" id="IPR000525">
    <property type="entry name" value="Initiator_Rep_WH1"/>
</dbReference>
<dbReference type="GO" id="GO:0003887">
    <property type="term" value="F:DNA-directed DNA polymerase activity"/>
    <property type="evidence" value="ECO:0007669"/>
    <property type="project" value="InterPro"/>
</dbReference>
<dbReference type="InterPro" id="IPR036388">
    <property type="entry name" value="WH-like_DNA-bd_sf"/>
</dbReference>
<sequence>MVNDKDKYRDRIVVEHNDLIRSTAKMHVLPLKIYELAISEVNMLAPEDTDGKIILSKKKIFEALGASDNERYHRLKEVILYMQNKTHVLLRIKKKRGYEFRSIVPIPTVVWNDYDDNIEFYFSREIIPYIAGMTKNFSRLNVKDIMEMKNRYGIIIYKRLVMEYNQYEHYKYRGNRTQKQIDEYKNPFISIQELREITDTTERYKRTYDFIRKVITPAVEDINKNSYLSVSFETKKEGRRVVGFKFAISAKNIAPNMVSQERIDRTKELREKGENELMGLAVTSPYTKLLMDKGLLLPADMINKDVMIGLAKNVYPKYDELKALKGITAVEEHLDYVGSKSAEAETEIHNIAKYLNKAITQYIPRVKIEMRMEK</sequence>
<proteinExistence type="inferred from homology"/>
<reference evidence="4 5" key="1">
    <citation type="submission" date="2017-03" db="EMBL/GenBank/DDBJ databases">
        <title>Phylogenomics and comparative genomics of Lactobacillus salivarius, a mammalian gut commensal.</title>
        <authorList>
            <person name="Harris H.M."/>
        </authorList>
    </citation>
    <scope>NUCLEOTIDE SEQUENCE [LARGE SCALE GENOMIC DNA]</scope>
    <source>
        <strain evidence="4 5">LMG 14477</strain>
    </source>
</reference>
<comment type="caution">
    <text evidence="4">The sequence shown here is derived from an EMBL/GenBank/DDBJ whole genome shotgun (WGS) entry which is preliminary data.</text>
</comment>
<feature type="domain" description="Lactococcus lactis RepB C-terminal" evidence="3">
    <location>
        <begin position="265"/>
        <end position="369"/>
    </location>
</feature>
<evidence type="ECO:0000256" key="1">
    <source>
        <dbReference type="ARBA" id="ARBA00038283"/>
    </source>
</evidence>
<protein>
    <recommendedName>
        <fullName evidence="6">RepB family plasmid replication initiator protein</fullName>
    </recommendedName>
</protein>
<dbReference type="Pfam" id="PF01051">
    <property type="entry name" value="Rep3_N"/>
    <property type="match status" value="1"/>
</dbReference>
<evidence type="ECO:0000259" key="2">
    <source>
        <dbReference type="Pfam" id="PF01051"/>
    </source>
</evidence>